<dbReference type="Gene3D" id="3.10.129.10">
    <property type="entry name" value="Hotdog Thioesterase"/>
    <property type="match status" value="1"/>
</dbReference>
<keyword evidence="2" id="KW-0378">Hydrolase</keyword>
<evidence type="ECO:0000256" key="1">
    <source>
        <dbReference type="ARBA" id="ARBA00008324"/>
    </source>
</evidence>
<evidence type="ECO:0000256" key="2">
    <source>
        <dbReference type="ARBA" id="ARBA00022801"/>
    </source>
</evidence>
<evidence type="ECO:0000313" key="4">
    <source>
        <dbReference type="EMBL" id="MDQ0198468.1"/>
    </source>
</evidence>
<gene>
    <name evidence="4" type="ORF">J2S10_001609</name>
</gene>
<dbReference type="InterPro" id="IPR003736">
    <property type="entry name" value="PAAI_dom"/>
</dbReference>
<accession>A0ABT9XSC9</accession>
<evidence type="ECO:0000259" key="3">
    <source>
        <dbReference type="Pfam" id="PF03061"/>
    </source>
</evidence>
<dbReference type="NCBIfam" id="TIGR00369">
    <property type="entry name" value="unchar_dom_1"/>
    <property type="match status" value="1"/>
</dbReference>
<dbReference type="Proteomes" id="UP001224122">
    <property type="component" value="Unassembled WGS sequence"/>
</dbReference>
<dbReference type="InterPro" id="IPR039298">
    <property type="entry name" value="ACOT13"/>
</dbReference>
<dbReference type="RefSeq" id="WP_307406260.1">
    <property type="nucleotide sequence ID" value="NZ_JAUSTW010000002.1"/>
</dbReference>
<dbReference type="InterPro" id="IPR029069">
    <property type="entry name" value="HotDog_dom_sf"/>
</dbReference>
<sequence>MKDHLIKLLETCIENSSDEDLGALSFVLEGIQNKITEKNTTYIDGLLHMERKLDENSCEITVPNNPILYNNLNILHGGITATVLDTTMGTLANYHLPEGFGAVTNQLNIHYIAPGTGDKIRCRAEIVHKGSKTMVISGEAFRSDGKKIAYATGTFFTIQK</sequence>
<name>A0ABT9XSC9_9BACI</name>
<dbReference type="PANTHER" id="PTHR21660">
    <property type="entry name" value="THIOESTERASE SUPERFAMILY MEMBER-RELATED"/>
    <property type="match status" value="1"/>
</dbReference>
<dbReference type="SUPFAM" id="SSF54637">
    <property type="entry name" value="Thioesterase/thiol ester dehydrase-isomerase"/>
    <property type="match status" value="1"/>
</dbReference>
<feature type="domain" description="Thioesterase" evidence="3">
    <location>
        <begin position="73"/>
        <end position="148"/>
    </location>
</feature>
<protein>
    <submittedName>
        <fullName evidence="4">Uncharacterized protein (TIGR00369 family)</fullName>
    </submittedName>
</protein>
<reference evidence="4 5" key="1">
    <citation type="submission" date="2023-07" db="EMBL/GenBank/DDBJ databases">
        <title>Genomic Encyclopedia of Type Strains, Phase IV (KMG-IV): sequencing the most valuable type-strain genomes for metagenomic binning, comparative biology and taxonomic classification.</title>
        <authorList>
            <person name="Goeker M."/>
        </authorList>
    </citation>
    <scope>NUCLEOTIDE SEQUENCE [LARGE SCALE GENOMIC DNA]</scope>
    <source>
        <strain evidence="4 5">DSM 27594</strain>
    </source>
</reference>
<dbReference type="PANTHER" id="PTHR21660:SF1">
    <property type="entry name" value="ACYL-COENZYME A THIOESTERASE 13"/>
    <property type="match status" value="1"/>
</dbReference>
<evidence type="ECO:0000313" key="5">
    <source>
        <dbReference type="Proteomes" id="UP001224122"/>
    </source>
</evidence>
<dbReference type="InterPro" id="IPR006683">
    <property type="entry name" value="Thioestr_dom"/>
</dbReference>
<comment type="similarity">
    <text evidence="1">Belongs to the thioesterase PaaI family.</text>
</comment>
<comment type="caution">
    <text evidence="4">The sequence shown here is derived from an EMBL/GenBank/DDBJ whole genome shotgun (WGS) entry which is preliminary data.</text>
</comment>
<organism evidence="4 5">
    <name type="scientific">Neobacillus ginsengisoli</name>
    <dbReference type="NCBI Taxonomy" id="904295"/>
    <lineage>
        <taxon>Bacteria</taxon>
        <taxon>Bacillati</taxon>
        <taxon>Bacillota</taxon>
        <taxon>Bacilli</taxon>
        <taxon>Bacillales</taxon>
        <taxon>Bacillaceae</taxon>
        <taxon>Neobacillus</taxon>
    </lineage>
</organism>
<dbReference type="CDD" id="cd03443">
    <property type="entry name" value="PaaI_thioesterase"/>
    <property type="match status" value="1"/>
</dbReference>
<keyword evidence="5" id="KW-1185">Reference proteome</keyword>
<proteinExistence type="inferred from homology"/>
<dbReference type="Pfam" id="PF03061">
    <property type="entry name" value="4HBT"/>
    <property type="match status" value="1"/>
</dbReference>
<dbReference type="EMBL" id="JAUSTW010000002">
    <property type="protein sequence ID" value="MDQ0198468.1"/>
    <property type="molecule type" value="Genomic_DNA"/>
</dbReference>